<reference evidence="1" key="1">
    <citation type="submission" date="2021-01" db="EMBL/GenBank/DDBJ databases">
        <title>Lacisediminihabitans sp. nov. strain G11-30, isolated from Antarctic Soil.</title>
        <authorList>
            <person name="Li J."/>
        </authorList>
    </citation>
    <scope>NUCLEOTIDE SEQUENCE</scope>
    <source>
        <strain evidence="1">G11-30</strain>
    </source>
</reference>
<keyword evidence="2" id="KW-1185">Reference proteome</keyword>
<dbReference type="EMBL" id="JAEPES010000002">
    <property type="protein sequence ID" value="MBK4347115.1"/>
    <property type="molecule type" value="Genomic_DNA"/>
</dbReference>
<comment type="caution">
    <text evidence="1">The sequence shown here is derived from an EMBL/GenBank/DDBJ whole genome shotgun (WGS) entry which is preliminary data.</text>
</comment>
<dbReference type="Proteomes" id="UP000636458">
    <property type="component" value="Unassembled WGS sequence"/>
</dbReference>
<evidence type="ECO:0000313" key="1">
    <source>
        <dbReference type="EMBL" id="MBK4347115.1"/>
    </source>
</evidence>
<name>A0A934W442_9MICO</name>
<dbReference type="InterPro" id="IPR019239">
    <property type="entry name" value="VapB_antitoxin"/>
</dbReference>
<gene>
    <name evidence="1" type="ORF">IV501_05660</name>
</gene>
<organism evidence="1 2">
    <name type="scientific">Lacisediminihabitans changchengi</name>
    <dbReference type="NCBI Taxonomy" id="2787634"/>
    <lineage>
        <taxon>Bacteria</taxon>
        <taxon>Bacillati</taxon>
        <taxon>Actinomycetota</taxon>
        <taxon>Actinomycetes</taxon>
        <taxon>Micrococcales</taxon>
        <taxon>Microbacteriaceae</taxon>
        <taxon>Lacisediminihabitans</taxon>
    </lineage>
</organism>
<dbReference type="AlphaFoldDB" id="A0A934W442"/>
<dbReference type="RefSeq" id="WP_200555486.1">
    <property type="nucleotide sequence ID" value="NZ_JAEPES010000002.1"/>
</dbReference>
<protein>
    <submittedName>
        <fullName evidence="1">Type II toxin-antitoxin system VapB family antitoxin</fullName>
    </submittedName>
</protein>
<proteinExistence type="predicted"/>
<sequence>MAVTSIDIDKSKIEKAQELTGARSQREVVDMALDLLINTRSFDPGKLAARLDAVLGNTLQELADR</sequence>
<accession>A0A934W442</accession>
<evidence type="ECO:0000313" key="2">
    <source>
        <dbReference type="Proteomes" id="UP000636458"/>
    </source>
</evidence>
<dbReference type="Pfam" id="PF09957">
    <property type="entry name" value="VapB_antitoxin"/>
    <property type="match status" value="1"/>
</dbReference>